<evidence type="ECO:0000256" key="2">
    <source>
        <dbReference type="ARBA" id="ARBA00022664"/>
    </source>
</evidence>
<dbReference type="Pfam" id="PF00076">
    <property type="entry name" value="RRM_1"/>
    <property type="match status" value="1"/>
</dbReference>
<organism evidence="12 13">
    <name type="scientific">Brachionus calyciflorus</name>
    <dbReference type="NCBI Taxonomy" id="104777"/>
    <lineage>
        <taxon>Eukaryota</taxon>
        <taxon>Metazoa</taxon>
        <taxon>Spiralia</taxon>
        <taxon>Gnathifera</taxon>
        <taxon>Rotifera</taxon>
        <taxon>Eurotatoria</taxon>
        <taxon>Monogononta</taxon>
        <taxon>Pseudotrocha</taxon>
        <taxon>Ploima</taxon>
        <taxon>Brachionidae</taxon>
        <taxon>Brachionus</taxon>
    </lineage>
</organism>
<feature type="domain" description="RRM" evidence="10">
    <location>
        <begin position="359"/>
        <end position="443"/>
    </location>
</feature>
<keyword evidence="5 8" id="KW-0539">Nucleus</keyword>
<dbReference type="GO" id="GO:0045292">
    <property type="term" value="P:mRNA cis splicing, via spliceosome"/>
    <property type="evidence" value="ECO:0007669"/>
    <property type="project" value="UniProtKB-UniRule"/>
</dbReference>
<dbReference type="PROSITE" id="PS50102">
    <property type="entry name" value="RRM"/>
    <property type="match status" value="1"/>
</dbReference>
<comment type="subunit">
    <text evidence="6">Binds SXL. Associates with the spliceosome. Interacts with SF3B1, SF1 and U2AF2.</text>
</comment>
<dbReference type="PANTHER" id="PTHR13288">
    <property type="entry name" value="SPLICING FACTOR 45 SPF45"/>
    <property type="match status" value="1"/>
</dbReference>
<proteinExistence type="predicted"/>
<dbReference type="GO" id="GO:0071011">
    <property type="term" value="C:precatalytic spliceosome"/>
    <property type="evidence" value="ECO:0007669"/>
    <property type="project" value="TreeGrafter"/>
</dbReference>
<evidence type="ECO:0000256" key="8">
    <source>
        <dbReference type="PIRNR" id="PIRNR031066"/>
    </source>
</evidence>
<dbReference type="InterPro" id="IPR034653">
    <property type="entry name" value="SPF45_RRM"/>
</dbReference>
<evidence type="ECO:0000256" key="6">
    <source>
        <dbReference type="ARBA" id="ARBA00065586"/>
    </source>
</evidence>
<gene>
    <name evidence="12" type="ORF">OXX778_LOCUS5688</name>
</gene>
<comment type="subunit">
    <text evidence="8">Associates with the spliceosome.</text>
</comment>
<dbReference type="SMART" id="SM00360">
    <property type="entry name" value="RRM"/>
    <property type="match status" value="1"/>
</dbReference>
<evidence type="ECO:0000256" key="4">
    <source>
        <dbReference type="ARBA" id="ARBA00023187"/>
    </source>
</evidence>
<feature type="region of interest" description="Disordered" evidence="9">
    <location>
        <begin position="150"/>
        <end position="243"/>
    </location>
</feature>
<comment type="caution">
    <text evidence="12">The sequence shown here is derived from an EMBL/GenBank/DDBJ whole genome shotgun (WGS) entry which is preliminary data.</text>
</comment>
<protein>
    <recommendedName>
        <fullName evidence="7 8">Splicing factor 45</fullName>
    </recommendedName>
    <alternativeName>
        <fullName evidence="8">RNA-binding motif protein 17</fullName>
    </alternativeName>
</protein>
<keyword evidence="3 8" id="KW-0694">RNA-binding</keyword>
<evidence type="ECO:0000256" key="5">
    <source>
        <dbReference type="ARBA" id="ARBA00023242"/>
    </source>
</evidence>
<dbReference type="AlphaFoldDB" id="A0A813RPV9"/>
<dbReference type="GO" id="GO:0000380">
    <property type="term" value="P:alternative mRNA splicing, via spliceosome"/>
    <property type="evidence" value="ECO:0007669"/>
    <property type="project" value="TreeGrafter"/>
</dbReference>
<feature type="compositionally biased region" description="Basic and acidic residues" evidence="9">
    <location>
        <begin position="209"/>
        <end position="228"/>
    </location>
</feature>
<reference evidence="12" key="1">
    <citation type="submission" date="2021-02" db="EMBL/GenBank/DDBJ databases">
        <authorList>
            <person name="Nowell W R."/>
        </authorList>
    </citation>
    <scope>NUCLEOTIDE SEQUENCE</scope>
    <source>
        <strain evidence="12">Ploen Becks lab</strain>
    </source>
</reference>
<dbReference type="Pfam" id="PF01585">
    <property type="entry name" value="G-patch"/>
    <property type="match status" value="1"/>
</dbReference>
<sequence length="455" mass="51623">MSLYDDVILPSDFTLGQASTNSNTAQNVTKKSTEKEIASWNTNSLKLLQNQVEAARKRQQTLSTTASIKRDLKASNVSPVINLNDKRRPQIQPNKEIENIPKQTPVNGNELRFNLITGKVEKVESLINSTMDEEYDPMRPNDYEKVVKELKMNKRKSSSRDSRNRRSRRSRSSTSRSRSRSRRRRSRSRSSSRSRSRSRDRKRRSRKSSSSEDDKRKADNKKVDDQQKRNNMFAPPSSLIEADAKPLLDNQEDTKSVNMTPKLNTGLFKAEKMMAKMGYKEGEGLGRNNQGMSMALQVEKTGRRSGRIIHEKDVPEPPSPIPIPTVNSPVIMKTAVIQKEPTVSAQVGIPPEVMKNMSKVVLLRNMVAPGEVDSDLEAETKEECQKYGEVNSCVIYVMSNKSEEEAVRIFVEFKTLPSAIKALTDLNGRFFGGRKVKATFYNLDKLKRNELSDDF</sequence>
<feature type="compositionally biased region" description="Basic residues" evidence="9">
    <location>
        <begin position="165"/>
        <end position="207"/>
    </location>
</feature>
<dbReference type="InterPro" id="IPR012677">
    <property type="entry name" value="Nucleotide-bd_a/b_plait_sf"/>
</dbReference>
<dbReference type="Gene3D" id="3.30.70.330">
    <property type="match status" value="1"/>
</dbReference>
<dbReference type="PANTHER" id="PTHR13288:SF8">
    <property type="entry name" value="SPLICING FACTOR 45"/>
    <property type="match status" value="1"/>
</dbReference>
<dbReference type="SMART" id="SM00443">
    <property type="entry name" value="G_patch"/>
    <property type="match status" value="1"/>
</dbReference>
<accession>A0A813RPV9</accession>
<evidence type="ECO:0000259" key="10">
    <source>
        <dbReference type="PROSITE" id="PS50102"/>
    </source>
</evidence>
<evidence type="ECO:0000313" key="13">
    <source>
        <dbReference type="Proteomes" id="UP000663879"/>
    </source>
</evidence>
<evidence type="ECO:0000256" key="7">
    <source>
        <dbReference type="ARBA" id="ARBA00074919"/>
    </source>
</evidence>
<evidence type="ECO:0000256" key="3">
    <source>
        <dbReference type="ARBA" id="ARBA00022884"/>
    </source>
</evidence>
<dbReference type="InterPro" id="IPR003954">
    <property type="entry name" value="RRM_euk-type"/>
</dbReference>
<dbReference type="SUPFAM" id="SSF54928">
    <property type="entry name" value="RNA-binding domain, RBD"/>
    <property type="match status" value="1"/>
</dbReference>
<evidence type="ECO:0000259" key="11">
    <source>
        <dbReference type="PROSITE" id="PS50174"/>
    </source>
</evidence>
<keyword evidence="13" id="KW-1185">Reference proteome</keyword>
<dbReference type="FunFam" id="3.30.70.330:FF:000079">
    <property type="entry name" value="Putative splicing factor 45"/>
    <property type="match status" value="1"/>
</dbReference>
<dbReference type="InterPro" id="IPR040052">
    <property type="entry name" value="RBM17"/>
</dbReference>
<dbReference type="SMART" id="SM00361">
    <property type="entry name" value="RRM_1"/>
    <property type="match status" value="1"/>
</dbReference>
<name>A0A813RPV9_9BILA</name>
<dbReference type="PIRSF" id="PIRSF031066">
    <property type="entry name" value="Splicing_factor_SPF45"/>
    <property type="match status" value="1"/>
</dbReference>
<keyword evidence="8" id="KW-0747">Spliceosome</keyword>
<dbReference type="GO" id="GO:0005654">
    <property type="term" value="C:nucleoplasm"/>
    <property type="evidence" value="ECO:0007669"/>
    <property type="project" value="UniProtKB-UniRule"/>
</dbReference>
<dbReference type="GO" id="GO:0003723">
    <property type="term" value="F:RNA binding"/>
    <property type="evidence" value="ECO:0007669"/>
    <property type="project" value="UniProtKB-UniRule"/>
</dbReference>
<dbReference type="PROSITE" id="PS50174">
    <property type="entry name" value="G_PATCH"/>
    <property type="match status" value="1"/>
</dbReference>
<dbReference type="Proteomes" id="UP000663879">
    <property type="component" value="Unassembled WGS sequence"/>
</dbReference>
<dbReference type="EMBL" id="CAJNOC010000634">
    <property type="protein sequence ID" value="CAF0785412.1"/>
    <property type="molecule type" value="Genomic_DNA"/>
</dbReference>
<dbReference type="InterPro" id="IPR000467">
    <property type="entry name" value="G_patch_dom"/>
</dbReference>
<dbReference type="InterPro" id="IPR000504">
    <property type="entry name" value="RRM_dom"/>
</dbReference>
<feature type="compositionally biased region" description="Basic and acidic residues" evidence="9">
    <location>
        <begin position="150"/>
        <end position="164"/>
    </location>
</feature>
<dbReference type="OrthoDB" id="5411533at2759"/>
<evidence type="ECO:0000256" key="9">
    <source>
        <dbReference type="SAM" id="MobiDB-lite"/>
    </source>
</evidence>
<comment type="subcellular location">
    <subcellularLocation>
        <location evidence="1 8">Nucleus</location>
    </subcellularLocation>
</comment>
<keyword evidence="2 8" id="KW-0507">mRNA processing</keyword>
<evidence type="ECO:0000256" key="1">
    <source>
        <dbReference type="ARBA" id="ARBA00004123"/>
    </source>
</evidence>
<feature type="domain" description="G-patch" evidence="11">
    <location>
        <begin position="270"/>
        <end position="306"/>
    </location>
</feature>
<keyword evidence="4 8" id="KW-0508">mRNA splicing</keyword>
<dbReference type="CDD" id="cd12647">
    <property type="entry name" value="RRM_UHM_SPF45"/>
    <property type="match status" value="1"/>
</dbReference>
<evidence type="ECO:0000313" key="12">
    <source>
        <dbReference type="EMBL" id="CAF0785412.1"/>
    </source>
</evidence>
<dbReference type="InterPro" id="IPR035979">
    <property type="entry name" value="RBD_domain_sf"/>
</dbReference>
<comment type="function">
    <text evidence="8">Splice factor that binds to the single-stranded 3'AG at the exon/intron border and promotes its utilization in the second catalytic step. Involved in the regulation of alternative splicing and the utilization of cryptic splice sites.</text>
</comment>